<dbReference type="SUPFAM" id="SSF53098">
    <property type="entry name" value="Ribonuclease H-like"/>
    <property type="match status" value="1"/>
</dbReference>
<evidence type="ECO:0000313" key="4">
    <source>
        <dbReference type="Proteomes" id="UP000634136"/>
    </source>
</evidence>
<evidence type="ECO:0000259" key="2">
    <source>
        <dbReference type="Pfam" id="PF13966"/>
    </source>
</evidence>
<dbReference type="InterPro" id="IPR002156">
    <property type="entry name" value="RNaseH_domain"/>
</dbReference>
<keyword evidence="3" id="KW-0548">Nucleotidyltransferase</keyword>
<dbReference type="GO" id="GO:0003964">
    <property type="term" value="F:RNA-directed DNA polymerase activity"/>
    <property type="evidence" value="ECO:0007669"/>
    <property type="project" value="UniProtKB-KW"/>
</dbReference>
<dbReference type="GO" id="GO:0004523">
    <property type="term" value="F:RNA-DNA hybrid ribonuclease activity"/>
    <property type="evidence" value="ECO:0007669"/>
    <property type="project" value="InterPro"/>
</dbReference>
<dbReference type="Gene3D" id="3.30.420.10">
    <property type="entry name" value="Ribonuclease H-like superfamily/Ribonuclease H"/>
    <property type="match status" value="1"/>
</dbReference>
<dbReference type="OrthoDB" id="1743609at2759"/>
<dbReference type="PANTHER" id="PTHR47723:SF19">
    <property type="entry name" value="POLYNUCLEOTIDYL TRANSFERASE, RIBONUCLEASE H-LIKE SUPERFAMILY PROTEIN"/>
    <property type="match status" value="1"/>
</dbReference>
<accession>A0A834T0S8</accession>
<dbReference type="AlphaFoldDB" id="A0A834T0S8"/>
<dbReference type="Pfam" id="PF13456">
    <property type="entry name" value="RVT_3"/>
    <property type="match status" value="1"/>
</dbReference>
<dbReference type="InterPro" id="IPR044730">
    <property type="entry name" value="RNase_H-like_dom_plant"/>
</dbReference>
<dbReference type="InterPro" id="IPR036397">
    <property type="entry name" value="RNaseH_sf"/>
</dbReference>
<proteinExistence type="predicted"/>
<evidence type="ECO:0000259" key="1">
    <source>
        <dbReference type="Pfam" id="PF13456"/>
    </source>
</evidence>
<dbReference type="Proteomes" id="UP000634136">
    <property type="component" value="Unassembled WGS sequence"/>
</dbReference>
<feature type="domain" description="Reverse transcriptase zinc-binding" evidence="2">
    <location>
        <begin position="16"/>
        <end position="82"/>
    </location>
</feature>
<gene>
    <name evidence="3" type="ORF">G2W53_032628</name>
</gene>
<keyword evidence="4" id="KW-1185">Reference proteome</keyword>
<keyword evidence="3" id="KW-0695">RNA-directed DNA polymerase</keyword>
<keyword evidence="3" id="KW-0808">Transferase</keyword>
<dbReference type="InterPro" id="IPR026960">
    <property type="entry name" value="RVT-Znf"/>
</dbReference>
<dbReference type="PANTHER" id="PTHR47723">
    <property type="entry name" value="OS05G0353850 PROTEIN"/>
    <property type="match status" value="1"/>
</dbReference>
<feature type="domain" description="RNase H type-1" evidence="1">
    <location>
        <begin position="188"/>
        <end position="251"/>
    </location>
</feature>
<comment type="caution">
    <text evidence="3">The sequence shown here is derived from an EMBL/GenBank/DDBJ whole genome shotgun (WGS) entry which is preliminary data.</text>
</comment>
<dbReference type="CDD" id="cd06222">
    <property type="entry name" value="RNase_H_like"/>
    <property type="match status" value="1"/>
</dbReference>
<dbReference type="InterPro" id="IPR012337">
    <property type="entry name" value="RNaseH-like_sf"/>
</dbReference>
<dbReference type="GO" id="GO:0003676">
    <property type="term" value="F:nucleic acid binding"/>
    <property type="evidence" value="ECO:0007669"/>
    <property type="project" value="InterPro"/>
</dbReference>
<reference evidence="3" key="1">
    <citation type="submission" date="2020-09" db="EMBL/GenBank/DDBJ databases">
        <title>Genome-Enabled Discovery of Anthraquinone Biosynthesis in Senna tora.</title>
        <authorList>
            <person name="Kang S.-H."/>
            <person name="Pandey R.P."/>
            <person name="Lee C.-M."/>
            <person name="Sim J.-S."/>
            <person name="Jeong J.-T."/>
            <person name="Choi B.-S."/>
            <person name="Jung M."/>
            <person name="Ginzburg D."/>
            <person name="Zhao K."/>
            <person name="Won S.Y."/>
            <person name="Oh T.-J."/>
            <person name="Yu Y."/>
            <person name="Kim N.-H."/>
            <person name="Lee O.R."/>
            <person name="Lee T.-H."/>
            <person name="Bashyal P."/>
            <person name="Kim T.-S."/>
            <person name="Lee W.-H."/>
            <person name="Kawkins C."/>
            <person name="Kim C.-K."/>
            <person name="Kim J.S."/>
            <person name="Ahn B.O."/>
            <person name="Rhee S.Y."/>
            <person name="Sohng J.K."/>
        </authorList>
    </citation>
    <scope>NUCLEOTIDE SEQUENCE</scope>
    <source>
        <tissue evidence="3">Leaf</tissue>
    </source>
</reference>
<evidence type="ECO:0000313" key="3">
    <source>
        <dbReference type="EMBL" id="KAF7811652.1"/>
    </source>
</evidence>
<protein>
    <submittedName>
        <fullName evidence="3">Reverse transcriptase</fullName>
    </submittedName>
</protein>
<name>A0A834T0S8_9FABA</name>
<sequence>MALNDIDGMGTTVNGNLSWVWKIQCHARLKFFFWKLGHDGIACNGILASRNIPTDGLCPLCAVDFESPYHLFVDCNVTKLVWQAGANNFKAFALNDFFGWLRENVLCSSISNDLKIPHGTFFTYIMWHIWVARNKKVFFSNEAFSPSSIIHLAMARAAHLVPNSKLDRMVSNVELSWTPPESGWFKLNVDGSCIGTHQHIAAAGIIRNSSGHWVSGIAQYIGVGNSIQAELWGLLLGLKRARELGIQFLHVLPTSVQPMLSWHVFREKNCYTDNLAKHVATMRISLTVFDVVPDFLFSVFWADLVGISRSRRIKNIVVG</sequence>
<dbReference type="EMBL" id="JAAIUW010000010">
    <property type="protein sequence ID" value="KAF7811652.1"/>
    <property type="molecule type" value="Genomic_DNA"/>
</dbReference>
<dbReference type="Pfam" id="PF13966">
    <property type="entry name" value="zf-RVT"/>
    <property type="match status" value="1"/>
</dbReference>
<organism evidence="3 4">
    <name type="scientific">Senna tora</name>
    <dbReference type="NCBI Taxonomy" id="362788"/>
    <lineage>
        <taxon>Eukaryota</taxon>
        <taxon>Viridiplantae</taxon>
        <taxon>Streptophyta</taxon>
        <taxon>Embryophyta</taxon>
        <taxon>Tracheophyta</taxon>
        <taxon>Spermatophyta</taxon>
        <taxon>Magnoliopsida</taxon>
        <taxon>eudicotyledons</taxon>
        <taxon>Gunneridae</taxon>
        <taxon>Pentapetalae</taxon>
        <taxon>rosids</taxon>
        <taxon>fabids</taxon>
        <taxon>Fabales</taxon>
        <taxon>Fabaceae</taxon>
        <taxon>Caesalpinioideae</taxon>
        <taxon>Cassia clade</taxon>
        <taxon>Senna</taxon>
    </lineage>
</organism>
<dbReference type="InterPro" id="IPR053151">
    <property type="entry name" value="RNase_H-like"/>
</dbReference>